<dbReference type="PANTHER" id="PTHR46855:SF1">
    <property type="entry name" value="GATA TRANSCRIPTION FACTOR 26"/>
    <property type="match status" value="1"/>
</dbReference>
<feature type="region of interest" description="Disordered" evidence="2">
    <location>
        <begin position="1"/>
        <end position="85"/>
    </location>
</feature>
<dbReference type="PANTHER" id="PTHR46855">
    <property type="entry name" value="OSJNBB0038F03.10 PROTEIN"/>
    <property type="match status" value="1"/>
</dbReference>
<dbReference type="Gene3D" id="3.30.50.10">
    <property type="entry name" value="Erythroid Transcription Factor GATA-1, subunit A"/>
    <property type="match status" value="1"/>
</dbReference>
<evidence type="ECO:0000256" key="2">
    <source>
        <dbReference type="SAM" id="MobiDB-lite"/>
    </source>
</evidence>
<proteinExistence type="predicted"/>
<evidence type="ECO:0000313" key="5">
    <source>
        <dbReference type="Proteomes" id="UP000054498"/>
    </source>
</evidence>
<dbReference type="Proteomes" id="UP000054498">
    <property type="component" value="Unassembled WGS sequence"/>
</dbReference>
<keyword evidence="1" id="KW-0862">Zinc</keyword>
<keyword evidence="1" id="KW-0863">Zinc-finger</keyword>
<name>A0A0D2M8A0_9CHLO</name>
<accession>A0A0D2M8A0</accession>
<dbReference type="InterPro" id="IPR044589">
    <property type="entry name" value="GATA26/27"/>
</dbReference>
<evidence type="ECO:0000256" key="1">
    <source>
        <dbReference type="PROSITE-ProRule" id="PRU00094"/>
    </source>
</evidence>
<dbReference type="OrthoDB" id="515401at2759"/>
<dbReference type="SMART" id="SM00401">
    <property type="entry name" value="ZnF_GATA"/>
    <property type="match status" value="1"/>
</dbReference>
<dbReference type="CDD" id="cd00202">
    <property type="entry name" value="ZnF_GATA"/>
    <property type="match status" value="1"/>
</dbReference>
<feature type="compositionally biased region" description="Gly residues" evidence="2">
    <location>
        <begin position="47"/>
        <end position="60"/>
    </location>
</feature>
<evidence type="ECO:0000259" key="3">
    <source>
        <dbReference type="PROSITE" id="PS50114"/>
    </source>
</evidence>
<dbReference type="GO" id="GO:0008270">
    <property type="term" value="F:zinc ion binding"/>
    <property type="evidence" value="ECO:0007669"/>
    <property type="project" value="UniProtKB-KW"/>
</dbReference>
<organism evidence="4 5">
    <name type="scientific">Monoraphidium neglectum</name>
    <dbReference type="NCBI Taxonomy" id="145388"/>
    <lineage>
        <taxon>Eukaryota</taxon>
        <taxon>Viridiplantae</taxon>
        <taxon>Chlorophyta</taxon>
        <taxon>core chlorophytes</taxon>
        <taxon>Chlorophyceae</taxon>
        <taxon>CS clade</taxon>
        <taxon>Sphaeropleales</taxon>
        <taxon>Selenastraceae</taxon>
        <taxon>Monoraphidium</taxon>
    </lineage>
</organism>
<dbReference type="GO" id="GO:0043565">
    <property type="term" value="F:sequence-specific DNA binding"/>
    <property type="evidence" value="ECO:0007669"/>
    <property type="project" value="InterPro"/>
</dbReference>
<protein>
    <recommendedName>
        <fullName evidence="3">GATA-type domain-containing protein</fullName>
    </recommendedName>
</protein>
<dbReference type="PROSITE" id="PS50114">
    <property type="entry name" value="GATA_ZN_FINGER_2"/>
    <property type="match status" value="1"/>
</dbReference>
<gene>
    <name evidence="4" type="ORF">MNEG_16315</name>
</gene>
<keyword evidence="1" id="KW-0479">Metal-binding</keyword>
<sequence>MHCGVQESPQWRKGPQSKPVVCNACGTRYRRTNSLGPAIPSTARPAAGGGGDGGSAPGGGAKRKAASPPGGSGGGGSKGAAKAAC</sequence>
<keyword evidence="5" id="KW-1185">Reference proteome</keyword>
<dbReference type="SUPFAM" id="SSF57716">
    <property type="entry name" value="Glucocorticoid receptor-like (DNA-binding domain)"/>
    <property type="match status" value="1"/>
</dbReference>
<feature type="domain" description="GATA-type" evidence="3">
    <location>
        <begin position="1"/>
        <end position="37"/>
    </location>
</feature>
<reference evidence="4 5" key="1">
    <citation type="journal article" date="2013" name="BMC Genomics">
        <title>Reconstruction of the lipid metabolism for the microalga Monoraphidium neglectum from its genome sequence reveals characteristics suitable for biofuel production.</title>
        <authorList>
            <person name="Bogen C."/>
            <person name="Al-Dilaimi A."/>
            <person name="Albersmeier A."/>
            <person name="Wichmann J."/>
            <person name="Grundmann M."/>
            <person name="Rupp O."/>
            <person name="Lauersen K.J."/>
            <person name="Blifernez-Klassen O."/>
            <person name="Kalinowski J."/>
            <person name="Goesmann A."/>
            <person name="Mussgnug J.H."/>
            <person name="Kruse O."/>
        </authorList>
    </citation>
    <scope>NUCLEOTIDE SEQUENCE [LARGE SCALE GENOMIC DNA]</scope>
    <source>
        <strain evidence="4 5">SAG 48.87</strain>
    </source>
</reference>
<dbReference type="RefSeq" id="XP_013890670.1">
    <property type="nucleotide sequence ID" value="XM_014035216.1"/>
</dbReference>
<evidence type="ECO:0000313" key="4">
    <source>
        <dbReference type="EMBL" id="KIY91650.1"/>
    </source>
</evidence>
<dbReference type="KEGG" id="mng:MNEG_16315"/>
<dbReference type="GO" id="GO:0006355">
    <property type="term" value="P:regulation of DNA-templated transcription"/>
    <property type="evidence" value="ECO:0007669"/>
    <property type="project" value="InterPro"/>
</dbReference>
<dbReference type="Pfam" id="PF00320">
    <property type="entry name" value="GATA"/>
    <property type="match status" value="1"/>
</dbReference>
<dbReference type="STRING" id="145388.A0A0D2M8A0"/>
<dbReference type="AlphaFoldDB" id="A0A0D2M8A0"/>
<dbReference type="EMBL" id="KK106446">
    <property type="protein sequence ID" value="KIY91650.1"/>
    <property type="molecule type" value="Genomic_DNA"/>
</dbReference>
<dbReference type="GeneID" id="25734062"/>
<dbReference type="InterPro" id="IPR013088">
    <property type="entry name" value="Znf_NHR/GATA"/>
</dbReference>
<dbReference type="InterPro" id="IPR000679">
    <property type="entry name" value="Znf_GATA"/>
</dbReference>